<keyword evidence="6" id="KW-0460">Magnesium</keyword>
<evidence type="ECO:0000259" key="11">
    <source>
        <dbReference type="Pfam" id="PF00690"/>
    </source>
</evidence>
<keyword evidence="7" id="KW-1278">Translocase</keyword>
<comment type="catalytic activity">
    <reaction evidence="8">
        <text>ATP + H2O = ADP + phosphate + H(+)</text>
        <dbReference type="Rhea" id="RHEA:13065"/>
        <dbReference type="ChEBI" id="CHEBI:15377"/>
        <dbReference type="ChEBI" id="CHEBI:15378"/>
        <dbReference type="ChEBI" id="CHEBI:30616"/>
        <dbReference type="ChEBI" id="CHEBI:43474"/>
        <dbReference type="ChEBI" id="CHEBI:456216"/>
    </reaction>
</comment>
<evidence type="ECO:0000313" key="12">
    <source>
        <dbReference type="EMBL" id="KJH41429.1"/>
    </source>
</evidence>
<dbReference type="Pfam" id="PF00122">
    <property type="entry name" value="E1-E2_ATPase"/>
    <property type="match status" value="1"/>
</dbReference>
<dbReference type="GO" id="GO:0046872">
    <property type="term" value="F:metal ion binding"/>
    <property type="evidence" value="ECO:0007669"/>
    <property type="project" value="UniProtKB-KW"/>
</dbReference>
<feature type="signal peptide" evidence="9">
    <location>
        <begin position="1"/>
        <end position="20"/>
    </location>
</feature>
<keyword evidence="9" id="KW-0732">Signal</keyword>
<dbReference type="InterPro" id="IPR006544">
    <property type="entry name" value="P-type_TPase_V"/>
</dbReference>
<keyword evidence="3" id="KW-0479">Metal-binding</keyword>
<dbReference type="InterPro" id="IPR023298">
    <property type="entry name" value="ATPase_P-typ_TM_dom_sf"/>
</dbReference>
<dbReference type="STRING" id="29172.A0A0D8XCP7"/>
<dbReference type="GO" id="GO:0016020">
    <property type="term" value="C:membrane"/>
    <property type="evidence" value="ECO:0007669"/>
    <property type="project" value="UniProtKB-SubCell"/>
</dbReference>
<dbReference type="SUPFAM" id="SSF81665">
    <property type="entry name" value="Calcium ATPase, transmembrane domain M"/>
    <property type="match status" value="1"/>
</dbReference>
<dbReference type="PANTHER" id="PTHR45630:SF8">
    <property type="entry name" value="CATION-TRANSPORTING ATPASE"/>
    <property type="match status" value="1"/>
</dbReference>
<dbReference type="OrthoDB" id="48943at2759"/>
<accession>A0A0D8XCP7</accession>
<dbReference type="GO" id="GO:0019829">
    <property type="term" value="F:ATPase-coupled monoatomic cation transmembrane transporter activity"/>
    <property type="evidence" value="ECO:0007669"/>
    <property type="project" value="TreeGrafter"/>
</dbReference>
<feature type="chain" id="PRO_5002335509" evidence="9">
    <location>
        <begin position="21"/>
        <end position="142"/>
    </location>
</feature>
<dbReference type="InterPro" id="IPR004014">
    <property type="entry name" value="ATPase_P-typ_cation-transptr_N"/>
</dbReference>
<sequence length="142" mass="16142">MCFKELLLLVHFFICDNVIFQIPLRNFHSALELDTGLSEKDTTCRQEIYGRNIIDVKIKPILVLLFMEVISPFYIFQVFRSQEKKLRSMVKSSSELVPGDIFFIPTNGVVMQCDALLMTGTAIVNESMLTGESVPITKVVPH</sequence>
<dbReference type="EMBL" id="KN716827">
    <property type="protein sequence ID" value="KJH41429.1"/>
    <property type="molecule type" value="Genomic_DNA"/>
</dbReference>
<organism evidence="12 13">
    <name type="scientific">Dictyocaulus viviparus</name>
    <name type="common">Bovine lungworm</name>
    <dbReference type="NCBI Taxonomy" id="29172"/>
    <lineage>
        <taxon>Eukaryota</taxon>
        <taxon>Metazoa</taxon>
        <taxon>Ecdysozoa</taxon>
        <taxon>Nematoda</taxon>
        <taxon>Chromadorea</taxon>
        <taxon>Rhabditida</taxon>
        <taxon>Rhabditina</taxon>
        <taxon>Rhabditomorpha</taxon>
        <taxon>Strongyloidea</taxon>
        <taxon>Metastrongylidae</taxon>
        <taxon>Dictyocaulus</taxon>
    </lineage>
</organism>
<keyword evidence="2" id="KW-0597">Phosphoprotein</keyword>
<evidence type="ECO:0000256" key="1">
    <source>
        <dbReference type="ARBA" id="ARBA00004141"/>
    </source>
</evidence>
<evidence type="ECO:0000256" key="4">
    <source>
        <dbReference type="ARBA" id="ARBA00022741"/>
    </source>
</evidence>
<evidence type="ECO:0000256" key="6">
    <source>
        <dbReference type="ARBA" id="ARBA00022842"/>
    </source>
</evidence>
<evidence type="ECO:0000313" key="13">
    <source>
        <dbReference type="Proteomes" id="UP000053766"/>
    </source>
</evidence>
<evidence type="ECO:0000259" key="10">
    <source>
        <dbReference type="Pfam" id="PF00122"/>
    </source>
</evidence>
<reference evidence="12 13" key="1">
    <citation type="submission" date="2013-11" db="EMBL/GenBank/DDBJ databases">
        <title>Draft genome of the bovine lungworm Dictyocaulus viviparus.</title>
        <authorList>
            <person name="Mitreva M."/>
        </authorList>
    </citation>
    <scope>NUCLEOTIDE SEQUENCE [LARGE SCALE GENOMIC DNA]</scope>
    <source>
        <strain evidence="12 13">HannoverDv2000</strain>
    </source>
</reference>
<comment type="subcellular location">
    <subcellularLocation>
        <location evidence="1">Membrane</location>
        <topology evidence="1">Multi-pass membrane protein</topology>
    </subcellularLocation>
</comment>
<evidence type="ECO:0000256" key="9">
    <source>
        <dbReference type="SAM" id="SignalP"/>
    </source>
</evidence>
<gene>
    <name evidence="12" type="ORF">DICVIV_12599</name>
</gene>
<feature type="domain" description="Cation-transporting P-type ATPase N-terminal" evidence="11">
    <location>
        <begin position="26"/>
        <end position="78"/>
    </location>
</feature>
<dbReference type="SUPFAM" id="SSF81653">
    <property type="entry name" value="Calcium ATPase, transduction domain A"/>
    <property type="match status" value="1"/>
</dbReference>
<evidence type="ECO:0000256" key="3">
    <source>
        <dbReference type="ARBA" id="ARBA00022723"/>
    </source>
</evidence>
<dbReference type="GO" id="GO:0015203">
    <property type="term" value="F:polyamine transmembrane transporter activity"/>
    <property type="evidence" value="ECO:0007669"/>
    <property type="project" value="TreeGrafter"/>
</dbReference>
<dbReference type="Pfam" id="PF00690">
    <property type="entry name" value="Cation_ATPase_N"/>
    <property type="match status" value="1"/>
</dbReference>
<dbReference type="Gene3D" id="2.70.150.10">
    <property type="entry name" value="Calcium-transporting ATPase, cytoplasmic transduction domain A"/>
    <property type="match status" value="1"/>
</dbReference>
<dbReference type="InterPro" id="IPR008250">
    <property type="entry name" value="ATPase_P-typ_transduc_dom_A_sf"/>
</dbReference>
<dbReference type="Proteomes" id="UP000053766">
    <property type="component" value="Unassembled WGS sequence"/>
</dbReference>
<evidence type="ECO:0000256" key="5">
    <source>
        <dbReference type="ARBA" id="ARBA00022840"/>
    </source>
</evidence>
<keyword evidence="13" id="KW-1185">Reference proteome</keyword>
<keyword evidence="5" id="KW-0067">ATP-binding</keyword>
<protein>
    <submittedName>
        <fullName evidence="12">Uncharacterized protein</fullName>
    </submittedName>
</protein>
<dbReference type="AlphaFoldDB" id="A0A0D8XCP7"/>
<evidence type="ECO:0000256" key="8">
    <source>
        <dbReference type="ARBA" id="ARBA00049360"/>
    </source>
</evidence>
<reference evidence="13" key="2">
    <citation type="journal article" date="2016" name="Sci. Rep.">
        <title>Dictyocaulus viviparus genome, variome and transcriptome elucidate lungworm biology and support future intervention.</title>
        <authorList>
            <person name="McNulty S.N."/>
            <person name="Strube C."/>
            <person name="Rosa B.A."/>
            <person name="Martin J.C."/>
            <person name="Tyagi R."/>
            <person name="Choi Y.J."/>
            <person name="Wang Q."/>
            <person name="Hallsworth Pepin K."/>
            <person name="Zhang X."/>
            <person name="Ozersky P."/>
            <person name="Wilson R.K."/>
            <person name="Sternberg P.W."/>
            <person name="Gasser R.B."/>
            <person name="Mitreva M."/>
        </authorList>
    </citation>
    <scope>NUCLEOTIDE SEQUENCE [LARGE SCALE GENOMIC DNA]</scope>
    <source>
        <strain evidence="13">HannoverDv2000</strain>
    </source>
</reference>
<proteinExistence type="predicted"/>
<name>A0A0D8XCP7_DICVI</name>
<dbReference type="GO" id="GO:0005524">
    <property type="term" value="F:ATP binding"/>
    <property type="evidence" value="ECO:0007669"/>
    <property type="project" value="UniProtKB-KW"/>
</dbReference>
<feature type="domain" description="P-type ATPase A" evidence="10">
    <location>
        <begin position="90"/>
        <end position="138"/>
    </location>
</feature>
<evidence type="ECO:0000256" key="2">
    <source>
        <dbReference type="ARBA" id="ARBA00022553"/>
    </source>
</evidence>
<dbReference type="InterPro" id="IPR059000">
    <property type="entry name" value="ATPase_P-type_domA"/>
</dbReference>
<dbReference type="GO" id="GO:0140358">
    <property type="term" value="F:P-type transmembrane transporter activity"/>
    <property type="evidence" value="ECO:0007669"/>
    <property type="project" value="InterPro"/>
</dbReference>
<dbReference type="PANTHER" id="PTHR45630">
    <property type="entry name" value="CATION-TRANSPORTING ATPASE-RELATED"/>
    <property type="match status" value="1"/>
</dbReference>
<evidence type="ECO:0000256" key="7">
    <source>
        <dbReference type="ARBA" id="ARBA00022967"/>
    </source>
</evidence>
<keyword evidence="4" id="KW-0547">Nucleotide-binding</keyword>
<dbReference type="GO" id="GO:0006874">
    <property type="term" value="P:intracellular calcium ion homeostasis"/>
    <property type="evidence" value="ECO:0007669"/>
    <property type="project" value="TreeGrafter"/>
</dbReference>